<dbReference type="GO" id="GO:0003729">
    <property type="term" value="F:mRNA binding"/>
    <property type="evidence" value="ECO:0007669"/>
    <property type="project" value="TreeGrafter"/>
</dbReference>
<organism evidence="4 5">
    <name type="scientific">Cannabis sativa</name>
    <name type="common">Hemp</name>
    <name type="synonym">Marijuana</name>
    <dbReference type="NCBI Taxonomy" id="3483"/>
    <lineage>
        <taxon>Eukaryota</taxon>
        <taxon>Viridiplantae</taxon>
        <taxon>Streptophyta</taxon>
        <taxon>Embryophyta</taxon>
        <taxon>Tracheophyta</taxon>
        <taxon>Spermatophyta</taxon>
        <taxon>Magnoliopsida</taxon>
        <taxon>eudicotyledons</taxon>
        <taxon>Gunneridae</taxon>
        <taxon>Pentapetalae</taxon>
        <taxon>rosids</taxon>
        <taxon>fabids</taxon>
        <taxon>Rosales</taxon>
        <taxon>Cannabaceae</taxon>
        <taxon>Cannabis</taxon>
    </lineage>
</organism>
<feature type="repeat" description="PPR" evidence="3">
    <location>
        <begin position="405"/>
        <end position="435"/>
    </location>
</feature>
<feature type="repeat" description="PPR" evidence="3">
    <location>
        <begin position="335"/>
        <end position="369"/>
    </location>
</feature>
<dbReference type="Pfam" id="PF13041">
    <property type="entry name" value="PPR_2"/>
    <property type="match status" value="3"/>
</dbReference>
<name>A0A803QZD7_CANSA</name>
<comment type="similarity">
    <text evidence="1">Belongs to the PPR family. P subfamily.</text>
</comment>
<dbReference type="GO" id="GO:0007005">
    <property type="term" value="P:mitochondrion organization"/>
    <property type="evidence" value="ECO:0007669"/>
    <property type="project" value="TreeGrafter"/>
</dbReference>
<protein>
    <recommendedName>
        <fullName evidence="6">Pentatricopeptide repeat-containing protein</fullName>
    </recommendedName>
</protein>
<dbReference type="InterPro" id="IPR051114">
    <property type="entry name" value="Mito_RNA_Proc_CCM1"/>
</dbReference>
<dbReference type="Pfam" id="PF01535">
    <property type="entry name" value="PPR"/>
    <property type="match status" value="3"/>
</dbReference>
<dbReference type="PROSITE" id="PS51375">
    <property type="entry name" value="PPR"/>
    <property type="match status" value="9"/>
</dbReference>
<dbReference type="EnsemblPlants" id="novel_model_3229_5bd9a17a">
    <property type="protein sequence ID" value="cds.novel_model_3229_5bd9a17a"/>
    <property type="gene ID" value="novel_gene_1724_5bd9a17a"/>
</dbReference>
<gene>
    <name evidence="4" type="primary">LOC115712294</name>
</gene>
<dbReference type="Proteomes" id="UP000596661">
    <property type="component" value="Chromosome 4"/>
</dbReference>
<keyword evidence="2" id="KW-0677">Repeat</keyword>
<dbReference type="PANTHER" id="PTHR47934">
    <property type="entry name" value="PENTATRICOPEPTIDE REPEAT-CONTAINING PROTEIN PET309, MITOCHONDRIAL"/>
    <property type="match status" value="1"/>
</dbReference>
<dbReference type="Gramene" id="novel_model_3229_5bd9a17a">
    <property type="protein sequence ID" value="cds.novel_model_3229_5bd9a17a"/>
    <property type="gene ID" value="novel_gene_1724_5bd9a17a"/>
</dbReference>
<dbReference type="Pfam" id="PF12854">
    <property type="entry name" value="PPR_1"/>
    <property type="match status" value="1"/>
</dbReference>
<dbReference type="GO" id="GO:0005739">
    <property type="term" value="C:mitochondrion"/>
    <property type="evidence" value="ECO:0007669"/>
    <property type="project" value="TreeGrafter"/>
</dbReference>
<evidence type="ECO:0000256" key="1">
    <source>
        <dbReference type="ARBA" id="ARBA00007626"/>
    </source>
</evidence>
<dbReference type="EMBL" id="UZAU01000372">
    <property type="status" value="NOT_ANNOTATED_CDS"/>
    <property type="molecule type" value="Genomic_DNA"/>
</dbReference>
<keyword evidence="5" id="KW-1185">Reference proteome</keyword>
<feature type="repeat" description="PPR" evidence="3">
    <location>
        <begin position="370"/>
        <end position="404"/>
    </location>
</feature>
<dbReference type="SUPFAM" id="SSF81901">
    <property type="entry name" value="HCP-like"/>
    <property type="match status" value="1"/>
</dbReference>
<feature type="repeat" description="PPR" evidence="3">
    <location>
        <begin position="300"/>
        <end position="334"/>
    </location>
</feature>
<sequence length="548" mass="62897">MELFRVLSVLRKTSKNHITSFRHYYNSSISNPLSPHIRIFASTATSERKDYLPSGFICNRCVSYGPNSSSDLDQTQVSVKSFSNNPVATIDNIAEDAEKICKILSNNSANPRVESFLTDNVASIEMSKELVLGVLKKLSNSGVLALLFFRWAEKRDGFHYTTETYNALIEALGKIKQFKKVWELVNDMKLKGLLSKDTFALISRRYARARKVKEAVETFEKMEKFGLKAELSDFNRLIDTISKSRNVERAQHVFDQMTERRFKPDIKSYTILLEGWGQEQNLLRLNEVYREMKDEGFEPDVVTYGIMINAFCKARKYDEALEFFNQMEASNIKPNPHIFCTLIIGLGSAKRLNEALNFYRQSKASGFSPEIPTYNALIGAYCWSMRMDDAYRVLDEMRQSGVGPNSRTYDIILHHLIKCRKTKEAFSLFQRMSEDPNCEPTVSTYEIIIRMFCNEDRVDMAIRVWNMMKGKGVLPGMHMFSTLINSLCLENKLDDACNFFLEMMNLGIRPPAQLFSNLKQALLDEGREDKIQTLVEKIENLRKSSLGG</sequence>
<accession>A0A803QZD7</accession>
<feature type="repeat" description="PPR" evidence="3">
    <location>
        <begin position="441"/>
        <end position="475"/>
    </location>
</feature>
<reference evidence="4" key="2">
    <citation type="submission" date="2021-03" db="UniProtKB">
        <authorList>
            <consortium name="EnsemblPlants"/>
        </authorList>
    </citation>
    <scope>IDENTIFICATION</scope>
</reference>
<feature type="repeat" description="PPR" evidence="3">
    <location>
        <begin position="230"/>
        <end position="264"/>
    </location>
</feature>
<feature type="repeat" description="PPR" evidence="3">
    <location>
        <begin position="161"/>
        <end position="195"/>
    </location>
</feature>
<dbReference type="AlphaFoldDB" id="A0A803QZD7"/>
<reference evidence="4" key="1">
    <citation type="submission" date="2018-11" db="EMBL/GenBank/DDBJ databases">
        <authorList>
            <person name="Grassa J C."/>
        </authorList>
    </citation>
    <scope>NUCLEOTIDE SEQUENCE [LARGE SCALE GENOMIC DNA]</scope>
</reference>
<dbReference type="InterPro" id="IPR002885">
    <property type="entry name" value="PPR_rpt"/>
</dbReference>
<dbReference type="GO" id="GO:0006396">
    <property type="term" value="P:RNA processing"/>
    <property type="evidence" value="ECO:0007669"/>
    <property type="project" value="TreeGrafter"/>
</dbReference>
<dbReference type="Gene3D" id="1.25.40.10">
    <property type="entry name" value="Tetratricopeptide repeat domain"/>
    <property type="match status" value="3"/>
</dbReference>
<evidence type="ECO:0000256" key="2">
    <source>
        <dbReference type="ARBA" id="ARBA00022737"/>
    </source>
</evidence>
<feature type="repeat" description="PPR" evidence="3">
    <location>
        <begin position="476"/>
        <end position="510"/>
    </location>
</feature>
<evidence type="ECO:0008006" key="6">
    <source>
        <dbReference type="Google" id="ProtNLM"/>
    </source>
</evidence>
<proteinExistence type="inferred from homology"/>
<dbReference type="OMA" id="DACKYFQ"/>
<evidence type="ECO:0000256" key="3">
    <source>
        <dbReference type="PROSITE-ProRule" id="PRU00708"/>
    </source>
</evidence>
<evidence type="ECO:0000313" key="4">
    <source>
        <dbReference type="EnsemblPlants" id="cds.novel_model_3229_5bd9a17a"/>
    </source>
</evidence>
<evidence type="ECO:0000313" key="5">
    <source>
        <dbReference type="Proteomes" id="UP000596661"/>
    </source>
</evidence>
<dbReference type="PANTHER" id="PTHR47934:SF28">
    <property type="entry name" value="OS04G0488500 PROTEIN"/>
    <property type="match status" value="1"/>
</dbReference>
<dbReference type="OrthoDB" id="185373at2759"/>
<feature type="repeat" description="PPR" evidence="3">
    <location>
        <begin position="265"/>
        <end position="299"/>
    </location>
</feature>
<dbReference type="NCBIfam" id="TIGR00756">
    <property type="entry name" value="PPR"/>
    <property type="match status" value="9"/>
</dbReference>
<dbReference type="InterPro" id="IPR011990">
    <property type="entry name" value="TPR-like_helical_dom_sf"/>
</dbReference>